<feature type="compositionally biased region" description="Basic and acidic residues" evidence="12">
    <location>
        <begin position="150"/>
        <end position="160"/>
    </location>
</feature>
<organism evidence="15 16">
    <name type="scientific">Zingiber officinale</name>
    <name type="common">Ginger</name>
    <name type="synonym">Amomum zingiber</name>
    <dbReference type="NCBI Taxonomy" id="94328"/>
    <lineage>
        <taxon>Eukaryota</taxon>
        <taxon>Viridiplantae</taxon>
        <taxon>Streptophyta</taxon>
        <taxon>Embryophyta</taxon>
        <taxon>Tracheophyta</taxon>
        <taxon>Spermatophyta</taxon>
        <taxon>Magnoliopsida</taxon>
        <taxon>Liliopsida</taxon>
        <taxon>Zingiberales</taxon>
        <taxon>Zingiberaceae</taxon>
        <taxon>Zingiber</taxon>
    </lineage>
</organism>
<dbReference type="SUPFAM" id="SSF55961">
    <property type="entry name" value="Bet v1-like"/>
    <property type="match status" value="2"/>
</dbReference>
<dbReference type="InterPro" id="IPR009057">
    <property type="entry name" value="Homeodomain-like_sf"/>
</dbReference>
<feature type="compositionally biased region" description="Polar residues" evidence="12">
    <location>
        <begin position="122"/>
        <end position="131"/>
    </location>
</feature>
<proteinExistence type="inferred from homology"/>
<dbReference type="InterPro" id="IPR001356">
    <property type="entry name" value="HD"/>
</dbReference>
<dbReference type="Gene3D" id="1.10.10.60">
    <property type="entry name" value="Homeodomain-like"/>
    <property type="match status" value="1"/>
</dbReference>
<evidence type="ECO:0000313" key="16">
    <source>
        <dbReference type="Proteomes" id="UP000734854"/>
    </source>
</evidence>
<evidence type="ECO:0000256" key="11">
    <source>
        <dbReference type="SAM" id="Coils"/>
    </source>
</evidence>
<dbReference type="GO" id="GO:0003677">
    <property type="term" value="F:DNA binding"/>
    <property type="evidence" value="ECO:0007669"/>
    <property type="project" value="UniProtKB-UniRule"/>
</dbReference>
<dbReference type="Proteomes" id="UP000734854">
    <property type="component" value="Unassembled WGS sequence"/>
</dbReference>
<dbReference type="PROSITE" id="PS50848">
    <property type="entry name" value="START"/>
    <property type="match status" value="1"/>
</dbReference>
<evidence type="ECO:0000259" key="14">
    <source>
        <dbReference type="PROSITE" id="PS50848"/>
    </source>
</evidence>
<keyword evidence="7" id="KW-0804">Transcription</keyword>
<dbReference type="InterPro" id="IPR042160">
    <property type="entry name" value="HD-Zip_IV"/>
</dbReference>
<feature type="domain" description="START" evidence="14">
    <location>
        <begin position="378"/>
        <end position="612"/>
    </location>
</feature>
<evidence type="ECO:0000256" key="7">
    <source>
        <dbReference type="ARBA" id="ARBA00023163"/>
    </source>
</evidence>
<accession>A0A8J5G271</accession>
<comment type="caution">
    <text evidence="15">The sequence shown here is derived from an EMBL/GenBank/DDBJ whole genome shotgun (WGS) entry which is preliminary data.</text>
</comment>
<evidence type="ECO:0000256" key="9">
    <source>
        <dbReference type="PROSITE-ProRule" id="PRU00108"/>
    </source>
</evidence>
<dbReference type="PROSITE" id="PS50071">
    <property type="entry name" value="HOMEOBOX_2"/>
    <property type="match status" value="1"/>
</dbReference>
<feature type="domain" description="Homeobox" evidence="13">
    <location>
        <begin position="181"/>
        <end position="241"/>
    </location>
</feature>
<evidence type="ECO:0000256" key="1">
    <source>
        <dbReference type="ARBA" id="ARBA00004123"/>
    </source>
</evidence>
<keyword evidence="5 9" id="KW-0238">DNA-binding</keyword>
<dbReference type="CDD" id="cd00086">
    <property type="entry name" value="homeodomain"/>
    <property type="match status" value="1"/>
</dbReference>
<feature type="compositionally biased region" description="Basic residues" evidence="12">
    <location>
        <begin position="180"/>
        <end position="189"/>
    </location>
</feature>
<evidence type="ECO:0000256" key="4">
    <source>
        <dbReference type="ARBA" id="ARBA00023054"/>
    </source>
</evidence>
<feature type="region of interest" description="Disordered" evidence="12">
    <location>
        <begin position="122"/>
        <end position="189"/>
    </location>
</feature>
<feature type="coiled-coil region" evidence="11">
    <location>
        <begin position="235"/>
        <end position="267"/>
    </location>
</feature>
<keyword evidence="6 9" id="KW-0371">Homeobox</keyword>
<evidence type="ECO:0000256" key="10">
    <source>
        <dbReference type="RuleBase" id="RU000682"/>
    </source>
</evidence>
<dbReference type="PROSITE" id="PS00027">
    <property type="entry name" value="HOMEOBOX_1"/>
    <property type="match status" value="1"/>
</dbReference>
<dbReference type="InterPro" id="IPR002913">
    <property type="entry name" value="START_lipid-bd_dom"/>
</dbReference>
<evidence type="ECO:0000256" key="3">
    <source>
        <dbReference type="ARBA" id="ARBA00023015"/>
    </source>
</evidence>
<dbReference type="InterPro" id="IPR017970">
    <property type="entry name" value="Homeobox_CS"/>
</dbReference>
<name>A0A8J5G271_ZINOF</name>
<feature type="DNA-binding region" description="Homeobox" evidence="9">
    <location>
        <begin position="183"/>
        <end position="242"/>
    </location>
</feature>
<gene>
    <name evidence="15" type="ORF">ZIOFF_044457</name>
</gene>
<reference evidence="15 16" key="1">
    <citation type="submission" date="2020-08" db="EMBL/GenBank/DDBJ databases">
        <title>Plant Genome Project.</title>
        <authorList>
            <person name="Zhang R.-G."/>
        </authorList>
    </citation>
    <scope>NUCLEOTIDE SEQUENCE [LARGE SCALE GENOMIC DNA]</scope>
    <source>
        <tissue evidence="15">Rhizome</tissue>
    </source>
</reference>
<evidence type="ECO:0000256" key="8">
    <source>
        <dbReference type="ARBA" id="ARBA00023242"/>
    </source>
</evidence>
<dbReference type="SMART" id="SM00234">
    <property type="entry name" value="START"/>
    <property type="match status" value="1"/>
</dbReference>
<sequence length="853" mass="93443">MPEGVHWSPGHFLSGIAFIDTTISAAMVAGAVHRAVKIERTEKKKGLEERKIRSYCEIIMSGEEEAARMSFGGTSDTGRSSGSAYYGQAAAAPATAEELTPATQLRITNPGFVTAGGLSIGQPNVDVQNNEMMAGGGSGGRGRGEYSGSRNREDEGDSRSFNENLDMSSDDVDQGSNSGNRRRRNRYHRHTARQIQELEAMFKECPHPEEKQREELSRRLRLDPRQVKFWFQNRRTQMKTQIERYENSMLRQENERLRNESIQYREATVDSRCFNCGLSATLAELTPVEEQLWVENASLREEHERLCTLTIRFLGKSFSSLSIAPTSPMPSNVFEFGASVPAANTTGPSMPPSTAVAVAQPVYDNIVNPIISPPTAMQGGEQSFLVELALAAMEELVTIAQMEGPLWLRGFDGVVETLNYDQYYKHCRITGLSSVGYTPEATREAGMVLISAVALVDTLMDANKWVEMFPCIVAKAAVDEVVIPGVGGTREGALQIMQAELQALSPLVAVRELRFLRFCKQQREGTWVVVDVSVDSIMNPGRQVGASFRRLPSGCLVQDMANGYSKVTWVEHNEYVEEQVSQMYQQHLRSGMAFGAGRWVASLQRRCEVVGLLMSSSRRELDSGIVFAQLSMLKLAQKMTRAFAIGVCSSAVGEWRKVEQDNRIGGGELSPANVMTRKSLPEAGELPGIVLCASTAVWMPVAPRRLFDFLRDGSCRSQWDVLGDGGQIYNMAHVSTGNDDSNAVVLLRTGTAQQLIIQETTMDASGDATVIYALVDVTAMHHVMNNGGDTADVGLLPCGFAILPGANSSSLLTMEFQLNLMTAGVTPEAVEKVTGLLSRTLQKIQTALNLNTN</sequence>
<comment type="similarity">
    <text evidence="2">Belongs to the HD-ZIP homeobox family. Class IV subfamily.</text>
</comment>
<evidence type="ECO:0000256" key="6">
    <source>
        <dbReference type="ARBA" id="ARBA00023155"/>
    </source>
</evidence>
<dbReference type="InterPro" id="IPR057993">
    <property type="entry name" value="HD-Zip_IV_C"/>
</dbReference>
<comment type="subcellular location">
    <subcellularLocation>
        <location evidence="1 9 10">Nucleus</location>
    </subcellularLocation>
</comment>
<evidence type="ECO:0000313" key="15">
    <source>
        <dbReference type="EMBL" id="KAG6496589.1"/>
    </source>
</evidence>
<dbReference type="PANTHER" id="PTHR45654:SF5">
    <property type="entry name" value="HOMEOBOX-LEUCINE ZIPPER PROTEIN ANTHOCYANINLESS 2-RELATED"/>
    <property type="match status" value="1"/>
</dbReference>
<dbReference type="AlphaFoldDB" id="A0A8J5G271"/>
<protein>
    <submittedName>
        <fullName evidence="15">Uncharacterized protein</fullName>
    </submittedName>
</protein>
<keyword evidence="16" id="KW-1185">Reference proteome</keyword>
<dbReference type="Pfam" id="PF00046">
    <property type="entry name" value="Homeodomain"/>
    <property type="match status" value="1"/>
</dbReference>
<dbReference type="PANTHER" id="PTHR45654">
    <property type="entry name" value="HOMEOBOX-LEUCINE ZIPPER PROTEIN MERISTEM L1"/>
    <property type="match status" value="1"/>
</dbReference>
<dbReference type="FunFam" id="1.10.10.60:FF:000229">
    <property type="entry name" value="Homeobox-leucine zipper protein HDG1"/>
    <property type="match status" value="1"/>
</dbReference>
<evidence type="ECO:0000259" key="13">
    <source>
        <dbReference type="PROSITE" id="PS50071"/>
    </source>
</evidence>
<evidence type="ECO:0000256" key="12">
    <source>
        <dbReference type="SAM" id="MobiDB-lite"/>
    </source>
</evidence>
<dbReference type="SMART" id="SM00389">
    <property type="entry name" value="HOX"/>
    <property type="match status" value="1"/>
</dbReference>
<keyword evidence="8 9" id="KW-0539">Nucleus</keyword>
<keyword evidence="3" id="KW-0805">Transcription regulation</keyword>
<dbReference type="Pfam" id="PF25797">
    <property type="entry name" value="PDF2_C"/>
    <property type="match status" value="1"/>
</dbReference>
<dbReference type="CDD" id="cd08875">
    <property type="entry name" value="START_ArGLABRA2_like"/>
    <property type="match status" value="1"/>
</dbReference>
<dbReference type="GO" id="GO:0008289">
    <property type="term" value="F:lipid binding"/>
    <property type="evidence" value="ECO:0007669"/>
    <property type="project" value="InterPro"/>
</dbReference>
<dbReference type="GO" id="GO:0000981">
    <property type="term" value="F:DNA-binding transcription factor activity, RNA polymerase II-specific"/>
    <property type="evidence" value="ECO:0007669"/>
    <property type="project" value="InterPro"/>
</dbReference>
<dbReference type="SUPFAM" id="SSF46689">
    <property type="entry name" value="Homeodomain-like"/>
    <property type="match status" value="1"/>
</dbReference>
<dbReference type="GO" id="GO:0005634">
    <property type="term" value="C:nucleus"/>
    <property type="evidence" value="ECO:0007669"/>
    <property type="project" value="UniProtKB-SubCell"/>
</dbReference>
<dbReference type="EMBL" id="JACMSC010000012">
    <property type="protein sequence ID" value="KAG6496589.1"/>
    <property type="molecule type" value="Genomic_DNA"/>
</dbReference>
<evidence type="ECO:0000256" key="5">
    <source>
        <dbReference type="ARBA" id="ARBA00023125"/>
    </source>
</evidence>
<keyword evidence="4 11" id="KW-0175">Coiled coil</keyword>
<evidence type="ECO:0000256" key="2">
    <source>
        <dbReference type="ARBA" id="ARBA00006789"/>
    </source>
</evidence>
<dbReference type="Pfam" id="PF01852">
    <property type="entry name" value="START"/>
    <property type="match status" value="1"/>
</dbReference>